<evidence type="ECO:0000313" key="1">
    <source>
        <dbReference type="EMBL" id="KKM64951.1"/>
    </source>
</evidence>
<reference evidence="1" key="1">
    <citation type="journal article" date="2015" name="Nature">
        <title>Complex archaea that bridge the gap between prokaryotes and eukaryotes.</title>
        <authorList>
            <person name="Spang A."/>
            <person name="Saw J.H."/>
            <person name="Jorgensen S.L."/>
            <person name="Zaremba-Niedzwiedzka K."/>
            <person name="Martijn J."/>
            <person name="Lind A.E."/>
            <person name="van Eijk R."/>
            <person name="Schleper C."/>
            <person name="Guy L."/>
            <person name="Ettema T.J."/>
        </authorList>
    </citation>
    <scope>NUCLEOTIDE SEQUENCE</scope>
</reference>
<dbReference type="EMBL" id="LAZR01010807">
    <property type="protein sequence ID" value="KKM64951.1"/>
    <property type="molecule type" value="Genomic_DNA"/>
</dbReference>
<dbReference type="AlphaFoldDB" id="A0A0F9JRA0"/>
<sequence>MWQLLETLERAAPLLFVVVVGIALANCPQRSRYPGRNFTSPTSHKVNVRDGVRTTGGILTVGPQKDTTQEFRDRLDLQVDQLDQCLQRAGLGALQRGWFGVLVPSDWYVSPCTGQQLIPSRVDYRLCEQKRDPQGNPIKVSLVCRGAVQPTVACPCPCSFRSTIQNNFWIVTAPDLRLLKTELARLHTGVNAPWSDARLKGCL</sequence>
<protein>
    <submittedName>
        <fullName evidence="1">Uncharacterized protein</fullName>
    </submittedName>
</protein>
<proteinExistence type="predicted"/>
<name>A0A0F9JRA0_9ZZZZ</name>
<gene>
    <name evidence="1" type="ORF">LCGC14_1496150</name>
</gene>
<comment type="caution">
    <text evidence="1">The sequence shown here is derived from an EMBL/GenBank/DDBJ whole genome shotgun (WGS) entry which is preliminary data.</text>
</comment>
<organism evidence="1">
    <name type="scientific">marine sediment metagenome</name>
    <dbReference type="NCBI Taxonomy" id="412755"/>
    <lineage>
        <taxon>unclassified sequences</taxon>
        <taxon>metagenomes</taxon>
        <taxon>ecological metagenomes</taxon>
    </lineage>
</organism>
<accession>A0A0F9JRA0</accession>